<keyword evidence="5" id="KW-1185">Reference proteome</keyword>
<comment type="caution">
    <text evidence="4">The sequence shown here is derived from an EMBL/GenBank/DDBJ whole genome shotgun (WGS) entry which is preliminary data.</text>
</comment>
<dbReference type="OrthoDB" id="9801056at2"/>
<accession>A0A501X1L4</accession>
<name>A0A501X1L4_9GAMM</name>
<dbReference type="CDD" id="cd05232">
    <property type="entry name" value="UDP_G4E_4_SDR_e"/>
    <property type="match status" value="1"/>
</dbReference>
<organism evidence="4 5">
    <name type="scientific">Maribrevibacterium harenarium</name>
    <dbReference type="NCBI Taxonomy" id="2589817"/>
    <lineage>
        <taxon>Bacteria</taxon>
        <taxon>Pseudomonadati</taxon>
        <taxon>Pseudomonadota</taxon>
        <taxon>Gammaproteobacteria</taxon>
        <taxon>Oceanospirillales</taxon>
        <taxon>Oceanospirillaceae</taxon>
        <taxon>Maribrevibacterium</taxon>
    </lineage>
</organism>
<dbReference type="InterPro" id="IPR036291">
    <property type="entry name" value="NAD(P)-bd_dom_sf"/>
</dbReference>
<dbReference type="Gene3D" id="3.40.50.720">
    <property type="entry name" value="NAD(P)-binding Rossmann-like Domain"/>
    <property type="match status" value="1"/>
</dbReference>
<evidence type="ECO:0000256" key="2">
    <source>
        <dbReference type="ARBA" id="ARBA00007637"/>
    </source>
</evidence>
<evidence type="ECO:0000259" key="3">
    <source>
        <dbReference type="Pfam" id="PF01370"/>
    </source>
</evidence>
<comment type="similarity">
    <text evidence="2">Belongs to the NAD(P)-dependent epimerase/dehydratase family.</text>
</comment>
<proteinExistence type="inferred from homology"/>
<sequence>MLNKTILLTGATGFVGKALVSALHTKELRLLSRKDPQQTQGIFCQAEIDRTTDYSAYLHNVDVVIHTAARVHVMDESSCDPLSTFRDVNTAGTANLARQAAEAGVKRFIFLSSIKVNGESTSDRKPFMASDMRRPEDPYGISKSEAEELLLALGKETGMEIVIIRPPLVYGEGVKANFASLMKLVGKGFPLPFRAINQNKRSLVSVYNLVDLIKVCIDHSNAANQVFLVSDDHDLSTAQMVALMAKVQGKANLSLPVPVWCFKLAGKLFKKEAVVDRLVGSLQLDIEHTKKMLDWVPPYTVEHGFQLAAKKNS</sequence>
<reference evidence="4 5" key="1">
    <citation type="submission" date="2019-06" db="EMBL/GenBank/DDBJ databases">
        <title>A novel bacterium of genus Marinomonas, isolated from coastal sand.</title>
        <authorList>
            <person name="Huang H."/>
            <person name="Mo K."/>
            <person name="Hu Y."/>
        </authorList>
    </citation>
    <scope>NUCLEOTIDE SEQUENCE [LARGE SCALE GENOMIC DNA]</scope>
    <source>
        <strain evidence="4 5">HB171799</strain>
    </source>
</reference>
<dbReference type="PANTHER" id="PTHR43000">
    <property type="entry name" value="DTDP-D-GLUCOSE 4,6-DEHYDRATASE-RELATED"/>
    <property type="match status" value="1"/>
</dbReference>
<gene>
    <name evidence="4" type="ORF">FJM67_04865</name>
</gene>
<protein>
    <submittedName>
        <fullName evidence="4">SDR family oxidoreductase</fullName>
    </submittedName>
</protein>
<evidence type="ECO:0000313" key="5">
    <source>
        <dbReference type="Proteomes" id="UP000315901"/>
    </source>
</evidence>
<dbReference type="Proteomes" id="UP000315901">
    <property type="component" value="Unassembled WGS sequence"/>
</dbReference>
<dbReference type="SUPFAM" id="SSF51735">
    <property type="entry name" value="NAD(P)-binding Rossmann-fold domains"/>
    <property type="match status" value="1"/>
</dbReference>
<feature type="domain" description="NAD-dependent epimerase/dehydratase" evidence="3">
    <location>
        <begin position="6"/>
        <end position="226"/>
    </location>
</feature>
<evidence type="ECO:0000313" key="4">
    <source>
        <dbReference type="EMBL" id="TPE54367.1"/>
    </source>
</evidence>
<dbReference type="Pfam" id="PF01370">
    <property type="entry name" value="Epimerase"/>
    <property type="match status" value="1"/>
</dbReference>
<comment type="pathway">
    <text evidence="1">Bacterial outer membrane biogenesis; LPS O-antigen biosynthesis.</text>
</comment>
<dbReference type="AlphaFoldDB" id="A0A501X1L4"/>
<dbReference type="InterPro" id="IPR001509">
    <property type="entry name" value="Epimerase_deHydtase"/>
</dbReference>
<evidence type="ECO:0000256" key="1">
    <source>
        <dbReference type="ARBA" id="ARBA00005125"/>
    </source>
</evidence>
<dbReference type="EMBL" id="VFRR01000006">
    <property type="protein sequence ID" value="TPE54367.1"/>
    <property type="molecule type" value="Genomic_DNA"/>
</dbReference>